<dbReference type="AlphaFoldDB" id="A0A2V1H365"/>
<name>A0A2V1H365_9GAMM</name>
<evidence type="ECO:0000313" key="1">
    <source>
        <dbReference type="EMBL" id="PVZ69747.1"/>
    </source>
</evidence>
<evidence type="ECO:0000313" key="2">
    <source>
        <dbReference type="Proteomes" id="UP000244906"/>
    </source>
</evidence>
<keyword evidence="2" id="KW-1185">Reference proteome</keyword>
<accession>A0A2V1H365</accession>
<reference evidence="1 2" key="1">
    <citation type="submission" date="2018-04" db="EMBL/GenBank/DDBJ databases">
        <title>Thalassorhabdus spongiae gen. nov., sp. nov., isolated from a marine sponge in South-West Iceland.</title>
        <authorList>
            <person name="Knobloch S."/>
            <person name="Daussin A."/>
            <person name="Johannsson R."/>
            <person name="Marteinsson V.T."/>
        </authorList>
    </citation>
    <scope>NUCLEOTIDE SEQUENCE [LARGE SCALE GENOMIC DNA]</scope>
    <source>
        <strain evidence="1 2">Hp12</strain>
    </source>
</reference>
<comment type="caution">
    <text evidence="1">The sequence shown here is derived from an EMBL/GenBank/DDBJ whole genome shotgun (WGS) entry which is preliminary data.</text>
</comment>
<protein>
    <recommendedName>
        <fullName evidence="3">Knr4/Smi1-like domain-containing protein</fullName>
    </recommendedName>
</protein>
<dbReference type="PANTHER" id="PTHR47432:SF1">
    <property type="entry name" value="CELL WALL ASSEMBLY REGULATOR SMI1"/>
    <property type="match status" value="1"/>
</dbReference>
<dbReference type="PANTHER" id="PTHR47432">
    <property type="entry name" value="CELL WALL ASSEMBLY REGULATOR SMI1"/>
    <property type="match status" value="1"/>
</dbReference>
<dbReference type="InterPro" id="IPR037883">
    <property type="entry name" value="Knr4/Smi1-like_sf"/>
</dbReference>
<dbReference type="Gene3D" id="3.40.1580.10">
    <property type="entry name" value="SMI1/KNR4-like"/>
    <property type="match status" value="1"/>
</dbReference>
<proteinExistence type="predicted"/>
<dbReference type="SUPFAM" id="SSF160631">
    <property type="entry name" value="SMI1/KNR4-like"/>
    <property type="match status" value="1"/>
</dbReference>
<evidence type="ECO:0008006" key="3">
    <source>
        <dbReference type="Google" id="ProtNLM"/>
    </source>
</evidence>
<gene>
    <name evidence="1" type="ORF">DC094_10645</name>
</gene>
<dbReference type="GO" id="GO:0043332">
    <property type="term" value="C:mating projection tip"/>
    <property type="evidence" value="ECO:0007669"/>
    <property type="project" value="TreeGrafter"/>
</dbReference>
<dbReference type="EMBL" id="QDDL01000003">
    <property type="protein sequence ID" value="PVZ69747.1"/>
    <property type="molecule type" value="Genomic_DNA"/>
</dbReference>
<dbReference type="InterPro" id="IPR051873">
    <property type="entry name" value="KNR4/SMI1_regulator"/>
</dbReference>
<sequence>MSAISPEIQDSLQPPISNHTINQLEQQWSCCLPNDYRRLHKFSSGQNHKRTPGLWLGLHWLTLEQHFFCQSNLDYQIISPEQIQQPLRSEKWLVFAGNHSKTAQSSKQASSKQPSSGASLAIDFSPAGFGTVGQILVLFHHSKEVSLLADSFGSFIDDFLHRLDDHQLTSDCHGQLLSRNNPEQPLIDQLHQQLRNQHARCSYR</sequence>
<organism evidence="1 2">
    <name type="scientific">Pelagibaculum spongiae</name>
    <dbReference type="NCBI Taxonomy" id="2080658"/>
    <lineage>
        <taxon>Bacteria</taxon>
        <taxon>Pseudomonadati</taxon>
        <taxon>Pseudomonadota</taxon>
        <taxon>Gammaproteobacteria</taxon>
        <taxon>Oceanospirillales</taxon>
        <taxon>Pelagibaculum</taxon>
    </lineage>
</organism>
<dbReference type="Proteomes" id="UP000244906">
    <property type="component" value="Unassembled WGS sequence"/>
</dbReference>